<dbReference type="GO" id="GO:0008422">
    <property type="term" value="F:beta-glucosidase activity"/>
    <property type="evidence" value="ECO:0007669"/>
    <property type="project" value="TreeGrafter"/>
</dbReference>
<evidence type="ECO:0000313" key="5">
    <source>
        <dbReference type="EMBL" id="KAG7400489.1"/>
    </source>
</evidence>
<dbReference type="Pfam" id="PF00232">
    <property type="entry name" value="Glyco_hydro_1"/>
    <property type="match status" value="1"/>
</dbReference>
<protein>
    <recommendedName>
        <fullName evidence="7">Glycosyl hydrolase</fullName>
    </recommendedName>
</protein>
<proteinExistence type="inferred from homology"/>
<dbReference type="Proteomes" id="UP000693981">
    <property type="component" value="Unassembled WGS sequence"/>
</dbReference>
<dbReference type="AlphaFoldDB" id="A0A8T1X9R2"/>
<accession>A0A8T1X9R2</accession>
<evidence type="ECO:0000256" key="1">
    <source>
        <dbReference type="ARBA" id="ARBA00010838"/>
    </source>
</evidence>
<keyword evidence="3" id="KW-0326">Glycosidase</keyword>
<comment type="caution">
    <text evidence="5">The sequence shown here is derived from an EMBL/GenBank/DDBJ whole genome shotgun (WGS) entry which is preliminary data.</text>
</comment>
<evidence type="ECO:0008006" key="7">
    <source>
        <dbReference type="Google" id="ProtNLM"/>
    </source>
</evidence>
<name>A0A8T1X9R2_9STRA</name>
<dbReference type="OrthoDB" id="65569at2759"/>
<sequence length="570" mass="63756">MRAITDWLTTGCPEETTKVIEVTEVTETMRRLFRGVTALLPLLLLLCLTDLSWRSVGASSSSAPSASRCFPDDFLFGTTTAAVHSGVEGADVADAFYYRYHEDFKRMKTMGLSSFRLSISWSKIMHWGADIKRMQPTPEGIAFYHALLDNLKTNGIHAVVTLYHTDLPAALQSQLEPTAGWLDPDIVTHFEEFAELAFREFGWKVKYWATFNEPLTLISGGCGSCNATPRGMNLSDSNLYTVAHHVLLSHARAVQTYRRLQKNTGLVDKQARIGIALNVAFGYPVNETNALDVAVAECKMQFDVGWFVIPLVSGDYPETMRGRASGRLPQLTTDQVDLVKGSYDVFIMNHHSSRMVTDCDVRPLNHTRDEVVGDKRARSDSYLATIKWLHSKDPTAPILLTDNGWCGDERVENMDQSWYFQSYIEQLYKAVVEDNMPIIGYTAWSFLGNNEWSSSLHYTNFTTKEISRSSAVTDLTRIPRPARWCLDSWDVKGVEQSTVQETGEMATLHEKKNPEAGGNGVDVPWSLGEVLFLVAVGLVILGVITCQALRELRQSSRGSPEELEVLITIE</sequence>
<reference evidence="5" key="1">
    <citation type="submission" date="2021-02" db="EMBL/GenBank/DDBJ databases">
        <authorList>
            <person name="Palmer J.M."/>
        </authorList>
    </citation>
    <scope>NUCLEOTIDE SEQUENCE</scope>
    <source>
        <strain evidence="5">SCRP23</strain>
    </source>
</reference>
<keyword evidence="6" id="KW-1185">Reference proteome</keyword>
<dbReference type="EMBL" id="JAGDFL010000029">
    <property type="protein sequence ID" value="KAG7400489.1"/>
    <property type="molecule type" value="Genomic_DNA"/>
</dbReference>
<dbReference type="GO" id="GO:0005975">
    <property type="term" value="P:carbohydrate metabolic process"/>
    <property type="evidence" value="ECO:0007669"/>
    <property type="project" value="InterPro"/>
</dbReference>
<gene>
    <name evidence="5" type="ORF">PHYBOEH_005517</name>
</gene>
<organism evidence="5 6">
    <name type="scientific">Phytophthora boehmeriae</name>
    <dbReference type="NCBI Taxonomy" id="109152"/>
    <lineage>
        <taxon>Eukaryota</taxon>
        <taxon>Sar</taxon>
        <taxon>Stramenopiles</taxon>
        <taxon>Oomycota</taxon>
        <taxon>Peronosporomycetes</taxon>
        <taxon>Peronosporales</taxon>
        <taxon>Peronosporaceae</taxon>
        <taxon>Phytophthora</taxon>
    </lineage>
</organism>
<dbReference type="PANTHER" id="PTHR10353">
    <property type="entry name" value="GLYCOSYL HYDROLASE"/>
    <property type="match status" value="1"/>
</dbReference>
<keyword evidence="2" id="KW-0378">Hydrolase</keyword>
<dbReference type="PANTHER" id="PTHR10353:SF36">
    <property type="entry name" value="LP05116P"/>
    <property type="match status" value="1"/>
</dbReference>
<evidence type="ECO:0000313" key="6">
    <source>
        <dbReference type="Proteomes" id="UP000693981"/>
    </source>
</evidence>
<dbReference type="InterPro" id="IPR001360">
    <property type="entry name" value="Glyco_hydro_1"/>
</dbReference>
<comment type="similarity">
    <text evidence="1 4">Belongs to the glycosyl hydrolase 1 family.</text>
</comment>
<evidence type="ECO:0000256" key="2">
    <source>
        <dbReference type="ARBA" id="ARBA00022801"/>
    </source>
</evidence>
<evidence type="ECO:0000256" key="3">
    <source>
        <dbReference type="ARBA" id="ARBA00023295"/>
    </source>
</evidence>
<evidence type="ECO:0000256" key="4">
    <source>
        <dbReference type="RuleBase" id="RU003690"/>
    </source>
</evidence>